<reference evidence="2 3" key="1">
    <citation type="journal article" date="2024" name="Chem. Sci.">
        <title>Discovery of a lagriamide polyketide by integrated genome mining, isotopic labeling, and untargeted metabolomics.</title>
        <authorList>
            <person name="Fergusson C.H."/>
            <person name="Saulog J."/>
            <person name="Paulo B.S."/>
            <person name="Wilson D.M."/>
            <person name="Liu D.Y."/>
            <person name="Morehouse N.J."/>
            <person name="Waterworth S."/>
            <person name="Barkei J."/>
            <person name="Gray C.A."/>
            <person name="Kwan J.C."/>
            <person name="Eustaquio A.S."/>
            <person name="Linington R.G."/>
        </authorList>
    </citation>
    <scope>NUCLEOTIDE SEQUENCE [LARGE SCALE GENOMIC DNA]</scope>
    <source>
        <strain evidence="2 3">RL17-338-BIF-B</strain>
    </source>
</reference>
<protein>
    <submittedName>
        <fullName evidence="2">GSU2403 family nucleotidyltransferase fold protein</fullName>
    </submittedName>
</protein>
<evidence type="ECO:0000313" key="2">
    <source>
        <dbReference type="EMBL" id="MEQ5842511.1"/>
    </source>
</evidence>
<comment type="caution">
    <text evidence="2">The sequence shown here is derived from an EMBL/GenBank/DDBJ whole genome shotgun (WGS) entry which is preliminary data.</text>
</comment>
<feature type="domain" description="Nucleotidyltransferase-like" evidence="1">
    <location>
        <begin position="110"/>
        <end position="304"/>
    </location>
</feature>
<organism evidence="2 3">
    <name type="scientific">Paraburkholderia acidicola</name>
    <dbReference type="NCBI Taxonomy" id="1912599"/>
    <lineage>
        <taxon>Bacteria</taxon>
        <taxon>Pseudomonadati</taxon>
        <taxon>Pseudomonadota</taxon>
        <taxon>Betaproteobacteria</taxon>
        <taxon>Burkholderiales</taxon>
        <taxon>Burkholderiaceae</taxon>
        <taxon>Paraburkholderia</taxon>
    </lineage>
</organism>
<accession>A0ABV1LU47</accession>
<keyword evidence="3" id="KW-1185">Reference proteome</keyword>
<dbReference type="EMBL" id="JAOALG010000002">
    <property type="protein sequence ID" value="MEQ5842511.1"/>
    <property type="molecule type" value="Genomic_DNA"/>
</dbReference>
<name>A0ABV1LU47_9BURK</name>
<evidence type="ECO:0000259" key="1">
    <source>
        <dbReference type="Pfam" id="PF12281"/>
    </source>
</evidence>
<proteinExistence type="predicted"/>
<dbReference type="RefSeq" id="WP_349544348.1">
    <property type="nucleotide sequence ID" value="NZ_JAOALG010000002.1"/>
</dbReference>
<sequence length="360" mass="39359">MPSVHPPALQTLYASLIEGAQSQLQIPLQTPGTAVRKTVKEQEYIYWRFYLANGRRTDEYLGPASDQGTLQAMEERLANSREARQIADSVKTLRLSGFAVADNSSALTVASLFNAGIFRQGGVLVGSHAFGALLNGLGIKLAANYYTDDIDIGTAAPIALAIPDDRSFLDVLRDTGIEFLEVPGLDHHRPPTSYKQRGALLKVDLLVPGTEEYETKPLPGLKAHATGLPFFEYLMSGVEDGYLLGKDHIVPVRLPNPARFALHKLIVSTLRPAALGVKSRKDQQQALVMMDAVLEHNQAWMSEAIEVLPLAARPRIAQAADQTMAYAEGFGDITKDALEELSALRYGAREENEQGKDRKP</sequence>
<dbReference type="Proteomes" id="UP001469089">
    <property type="component" value="Unassembled WGS sequence"/>
</dbReference>
<evidence type="ECO:0000313" key="3">
    <source>
        <dbReference type="Proteomes" id="UP001469089"/>
    </source>
</evidence>
<gene>
    <name evidence="2" type="ORF">N0A02_23975</name>
</gene>
<dbReference type="InterPro" id="IPR058575">
    <property type="entry name" value="NTP_transf_8_dom"/>
</dbReference>
<dbReference type="Pfam" id="PF12281">
    <property type="entry name" value="NTP_transf_8"/>
    <property type="match status" value="1"/>
</dbReference>